<feature type="compositionally biased region" description="Basic residues" evidence="1">
    <location>
        <begin position="283"/>
        <end position="294"/>
    </location>
</feature>
<keyword evidence="4" id="KW-1185">Reference proteome</keyword>
<organism evidence="3 4">
    <name type="scientific">Pelagomonas calceolata</name>
    <dbReference type="NCBI Taxonomy" id="35677"/>
    <lineage>
        <taxon>Eukaryota</taxon>
        <taxon>Sar</taxon>
        <taxon>Stramenopiles</taxon>
        <taxon>Ochrophyta</taxon>
        <taxon>Pelagophyceae</taxon>
        <taxon>Pelagomonadales</taxon>
        <taxon>Pelagomonadaceae</taxon>
        <taxon>Pelagomonas</taxon>
    </lineage>
</organism>
<feature type="region of interest" description="Disordered" evidence="1">
    <location>
        <begin position="280"/>
        <end position="304"/>
    </location>
</feature>
<feature type="domain" description="Helicase-associated" evidence="2">
    <location>
        <begin position="31"/>
        <end position="88"/>
    </location>
</feature>
<feature type="region of interest" description="Disordered" evidence="1">
    <location>
        <begin position="412"/>
        <end position="444"/>
    </location>
</feature>
<feature type="compositionally biased region" description="Basic and acidic residues" evidence="1">
    <location>
        <begin position="295"/>
        <end position="304"/>
    </location>
</feature>
<sequence>MEPLQRQPKPHPRAWARASKRFHAQTAEQLSEDWLDRFEKLLAFRQRKGTFAAPPDTELGRWIKHQRQQHAAHTLPVAARARLAGCGFFEPQPLMDASRPLTSGTALRAEQHARLRPGTSEARPSATDARPRIASRPSFDRPGTAASPDPRVRVTSWGDDVPNLSPQPSPERRPKSVRFADRVTGATEAVARVASIGCAWCGRADDITEVCGMRLCGTCRRAKTPAPTTMKLVRRSRDAPAPPSDSFQGLALRPLAAKTRGGKRRQTVAAPELIRVETPAEIRKRRSRQRRRRRAAEEAMDADREARAAAEAERAARMQQQTPPSVAAMLDGHGGAVTLTVLQKEVGQARPDLYEWLTRDGGKLPVDKGVVPVEGLEEAVAAFEEEQRLEKLDGEADQALDRALGLIAPAARPRSGWHKASRGFVPGRHRSWTPKTPSRPPDDA</sequence>
<name>A0A8J2S965_9STRA</name>
<evidence type="ECO:0000313" key="4">
    <source>
        <dbReference type="Proteomes" id="UP000789595"/>
    </source>
</evidence>
<dbReference type="AlphaFoldDB" id="A0A8J2S965"/>
<evidence type="ECO:0000259" key="2">
    <source>
        <dbReference type="Pfam" id="PF03457"/>
    </source>
</evidence>
<gene>
    <name evidence="3" type="ORF">PECAL_1P32010</name>
</gene>
<feature type="region of interest" description="Disordered" evidence="1">
    <location>
        <begin position="110"/>
        <end position="176"/>
    </location>
</feature>
<comment type="caution">
    <text evidence="3">The sequence shown here is derived from an EMBL/GenBank/DDBJ whole genome shotgun (WGS) entry which is preliminary data.</text>
</comment>
<dbReference type="Proteomes" id="UP000789595">
    <property type="component" value="Unassembled WGS sequence"/>
</dbReference>
<proteinExistence type="predicted"/>
<protein>
    <recommendedName>
        <fullName evidence="2">Helicase-associated domain-containing protein</fullName>
    </recommendedName>
</protein>
<evidence type="ECO:0000313" key="3">
    <source>
        <dbReference type="EMBL" id="CAH0366695.1"/>
    </source>
</evidence>
<evidence type="ECO:0000256" key="1">
    <source>
        <dbReference type="SAM" id="MobiDB-lite"/>
    </source>
</evidence>
<feature type="compositionally biased region" description="Basic residues" evidence="1">
    <location>
        <begin position="415"/>
        <end position="432"/>
    </location>
</feature>
<dbReference type="Gene3D" id="6.10.140.530">
    <property type="match status" value="1"/>
</dbReference>
<reference evidence="3" key="1">
    <citation type="submission" date="2021-11" db="EMBL/GenBank/DDBJ databases">
        <authorList>
            <consortium name="Genoscope - CEA"/>
            <person name="William W."/>
        </authorList>
    </citation>
    <scope>NUCLEOTIDE SEQUENCE</scope>
</reference>
<accession>A0A8J2S965</accession>
<dbReference type="EMBL" id="CAKKNE010000001">
    <property type="protein sequence ID" value="CAH0366695.1"/>
    <property type="molecule type" value="Genomic_DNA"/>
</dbReference>
<dbReference type="InterPro" id="IPR005114">
    <property type="entry name" value="Helicase_assoc"/>
</dbReference>
<dbReference type="Pfam" id="PF03457">
    <property type="entry name" value="HA"/>
    <property type="match status" value="1"/>
</dbReference>